<protein>
    <submittedName>
        <fullName evidence="2">Pro-sigmaK processing inhibitor BofA family protein</fullName>
    </submittedName>
</protein>
<sequence length="90" mass="9504">MLDILLDNSFYLLASVVAIVIFISLLRTGHFIKSLLFSAVTGNLALFSIGYLGAFTGVLLSVNLFTVGVATLLGIPGVLSMLLIKLIFGA</sequence>
<keyword evidence="1" id="KW-0472">Membrane</keyword>
<name>A0A926IGV7_9FIRM</name>
<accession>A0A926IGV7</accession>
<feature type="transmembrane region" description="Helical" evidence="1">
    <location>
        <begin position="12"/>
        <end position="28"/>
    </location>
</feature>
<keyword evidence="3" id="KW-1185">Reference proteome</keyword>
<gene>
    <name evidence="2" type="ORF">H8705_02705</name>
</gene>
<dbReference type="RefSeq" id="WP_262394324.1">
    <property type="nucleotide sequence ID" value="NZ_JACRTD010000002.1"/>
</dbReference>
<dbReference type="Pfam" id="PF07441">
    <property type="entry name" value="BofA"/>
    <property type="match status" value="1"/>
</dbReference>
<dbReference type="EMBL" id="JACRTD010000002">
    <property type="protein sequence ID" value="MBC8584490.1"/>
    <property type="molecule type" value="Genomic_DNA"/>
</dbReference>
<dbReference type="InterPro" id="IPR010001">
    <property type="entry name" value="BofA"/>
</dbReference>
<dbReference type="AlphaFoldDB" id="A0A926IGV7"/>
<keyword evidence="1" id="KW-1133">Transmembrane helix</keyword>
<keyword evidence="1" id="KW-0812">Transmembrane</keyword>
<reference evidence="2" key="1">
    <citation type="submission" date="2020-08" db="EMBL/GenBank/DDBJ databases">
        <title>Genome public.</title>
        <authorList>
            <person name="Liu C."/>
            <person name="Sun Q."/>
        </authorList>
    </citation>
    <scope>NUCLEOTIDE SEQUENCE</scope>
    <source>
        <strain evidence="2">NSJ-64</strain>
    </source>
</reference>
<proteinExistence type="predicted"/>
<dbReference type="Proteomes" id="UP000623678">
    <property type="component" value="Unassembled WGS sequence"/>
</dbReference>
<feature type="transmembrane region" description="Helical" evidence="1">
    <location>
        <begin position="64"/>
        <end position="88"/>
    </location>
</feature>
<evidence type="ECO:0000313" key="2">
    <source>
        <dbReference type="EMBL" id="MBC8584490.1"/>
    </source>
</evidence>
<feature type="transmembrane region" description="Helical" evidence="1">
    <location>
        <begin position="35"/>
        <end position="58"/>
    </location>
</feature>
<comment type="caution">
    <text evidence="2">The sequence shown here is derived from an EMBL/GenBank/DDBJ whole genome shotgun (WGS) entry which is preliminary data.</text>
</comment>
<evidence type="ECO:0000256" key="1">
    <source>
        <dbReference type="SAM" id="Phobius"/>
    </source>
</evidence>
<evidence type="ECO:0000313" key="3">
    <source>
        <dbReference type="Proteomes" id="UP000623678"/>
    </source>
</evidence>
<organism evidence="2 3">
    <name type="scientific">Youxingia wuxianensis</name>
    <dbReference type="NCBI Taxonomy" id="2763678"/>
    <lineage>
        <taxon>Bacteria</taxon>
        <taxon>Bacillati</taxon>
        <taxon>Bacillota</taxon>
        <taxon>Clostridia</taxon>
        <taxon>Eubacteriales</taxon>
        <taxon>Oscillospiraceae</taxon>
        <taxon>Youxingia</taxon>
    </lineage>
</organism>